<gene>
    <name evidence="3" type="ORF">ACFQGD_11860</name>
</gene>
<name>A0ABW2C031_9PSEU</name>
<protein>
    <submittedName>
        <fullName evidence="3">Barstar family protein</fullName>
    </submittedName>
</protein>
<dbReference type="EMBL" id="JBHSXX010000001">
    <property type="protein sequence ID" value="MFC6867843.1"/>
    <property type="molecule type" value="Genomic_DNA"/>
</dbReference>
<comment type="similarity">
    <text evidence="1">Belongs to the barstar family.</text>
</comment>
<dbReference type="Gene3D" id="3.30.370.10">
    <property type="entry name" value="Barstar-like"/>
    <property type="match status" value="1"/>
</dbReference>
<dbReference type="SUPFAM" id="SSF52038">
    <property type="entry name" value="Barstar-related"/>
    <property type="match status" value="1"/>
</dbReference>
<evidence type="ECO:0000313" key="4">
    <source>
        <dbReference type="Proteomes" id="UP001596337"/>
    </source>
</evidence>
<dbReference type="Proteomes" id="UP001596337">
    <property type="component" value="Unassembled WGS sequence"/>
</dbReference>
<comment type="caution">
    <text evidence="3">The sequence shown here is derived from an EMBL/GenBank/DDBJ whole genome shotgun (WGS) entry which is preliminary data.</text>
</comment>
<evidence type="ECO:0000313" key="3">
    <source>
        <dbReference type="EMBL" id="MFC6867843.1"/>
    </source>
</evidence>
<dbReference type="Pfam" id="PF01337">
    <property type="entry name" value="Barstar"/>
    <property type="match status" value="1"/>
</dbReference>
<accession>A0ABW2C031</accession>
<keyword evidence="4" id="KW-1185">Reference proteome</keyword>
<reference evidence="4" key="1">
    <citation type="journal article" date="2019" name="Int. J. Syst. Evol. Microbiol.">
        <title>The Global Catalogue of Microorganisms (GCM) 10K type strain sequencing project: providing services to taxonomists for standard genome sequencing and annotation.</title>
        <authorList>
            <consortium name="The Broad Institute Genomics Platform"/>
            <consortium name="The Broad Institute Genome Sequencing Center for Infectious Disease"/>
            <person name="Wu L."/>
            <person name="Ma J."/>
        </authorList>
    </citation>
    <scope>NUCLEOTIDE SEQUENCE [LARGE SCALE GENOMIC DNA]</scope>
    <source>
        <strain evidence="4">KCTC 32255</strain>
    </source>
</reference>
<sequence length="122" mass="13007">MAEPPNANAVAAEARARGAFVHTLQGDALRDKLAVLDGIATTMRFPDTFGRNLDALYDCLTDLSWLPAGEHVLIWVSATGLAEQDPKSYLAIRSVLSDAQRALGPSGERADSRQFTAVIAAP</sequence>
<organism evidence="3 4">
    <name type="scientific">Haloechinothrix salitolerans</name>
    <dbReference type="NCBI Taxonomy" id="926830"/>
    <lineage>
        <taxon>Bacteria</taxon>
        <taxon>Bacillati</taxon>
        <taxon>Actinomycetota</taxon>
        <taxon>Actinomycetes</taxon>
        <taxon>Pseudonocardiales</taxon>
        <taxon>Pseudonocardiaceae</taxon>
        <taxon>Haloechinothrix</taxon>
    </lineage>
</organism>
<dbReference type="InterPro" id="IPR035905">
    <property type="entry name" value="Barstar-like_sf"/>
</dbReference>
<dbReference type="InterPro" id="IPR000468">
    <property type="entry name" value="Barstar"/>
</dbReference>
<evidence type="ECO:0000256" key="1">
    <source>
        <dbReference type="ARBA" id="ARBA00006845"/>
    </source>
</evidence>
<proteinExistence type="inferred from homology"/>
<dbReference type="RefSeq" id="WP_345396397.1">
    <property type="nucleotide sequence ID" value="NZ_BAABLA010000025.1"/>
</dbReference>
<evidence type="ECO:0000259" key="2">
    <source>
        <dbReference type="Pfam" id="PF01337"/>
    </source>
</evidence>
<feature type="domain" description="Barstar (barnase inhibitor)" evidence="2">
    <location>
        <begin position="21"/>
        <end position="114"/>
    </location>
</feature>